<feature type="domain" description="SH3b" evidence="8">
    <location>
        <begin position="4"/>
        <end position="53"/>
    </location>
</feature>
<keyword evidence="5 7" id="KW-0472">Membrane</keyword>
<organism evidence="9 10">
    <name type="scientific">Candidatus Desulfatibia profunda</name>
    <dbReference type="NCBI Taxonomy" id="2841695"/>
    <lineage>
        <taxon>Bacteria</taxon>
        <taxon>Pseudomonadati</taxon>
        <taxon>Thermodesulfobacteriota</taxon>
        <taxon>Desulfobacteria</taxon>
        <taxon>Desulfobacterales</taxon>
        <taxon>Desulfobacterales incertae sedis</taxon>
        <taxon>Candidatus Desulfatibia</taxon>
    </lineage>
</organism>
<feature type="transmembrane region" description="Helical" evidence="7">
    <location>
        <begin position="171"/>
        <end position="188"/>
    </location>
</feature>
<sequence>MLILAVRDRPDKDANVLGNLKTADSVEVLEESGPYLRIRTKDALEGWVQKNYITSEKPKALIIEQLQKEIKRLNSKIEEFDKNIDGYRDKIKVGSQEDQLKNKELKETVSTLNGQLKQLTDRYNALLDEHKKNIDALTGERNKLKATSTELTAEIVNLKKNNSNQPGAKRIQFFLTGAGVLLLGFFLGKSATRKKFY</sequence>
<comment type="subcellular location">
    <subcellularLocation>
        <location evidence="1">Membrane</location>
        <topology evidence="1">Single-pass membrane protein</topology>
    </subcellularLocation>
</comment>
<dbReference type="EMBL" id="JACNJH010000289">
    <property type="protein sequence ID" value="MBC8363325.1"/>
    <property type="molecule type" value="Genomic_DNA"/>
</dbReference>
<dbReference type="Pfam" id="PF08239">
    <property type="entry name" value="SH3_3"/>
    <property type="match status" value="1"/>
</dbReference>
<protein>
    <submittedName>
        <fullName evidence="9">TIGR04211 family SH3 domain-containing protein</fullName>
    </submittedName>
</protein>
<evidence type="ECO:0000313" key="10">
    <source>
        <dbReference type="Proteomes" id="UP000603434"/>
    </source>
</evidence>
<dbReference type="Gene3D" id="2.30.30.40">
    <property type="entry name" value="SH3 Domains"/>
    <property type="match status" value="1"/>
</dbReference>
<evidence type="ECO:0000256" key="5">
    <source>
        <dbReference type="ARBA" id="ARBA00023136"/>
    </source>
</evidence>
<feature type="coiled-coil region" evidence="6">
    <location>
        <begin position="63"/>
        <end position="161"/>
    </location>
</feature>
<dbReference type="InterPro" id="IPR003646">
    <property type="entry name" value="SH3-like_bac-type"/>
</dbReference>
<name>A0A8J6NV09_9BACT</name>
<accession>A0A8J6NV09</accession>
<dbReference type="NCBIfam" id="TIGR04211">
    <property type="entry name" value="SH3_and_anchor"/>
    <property type="match status" value="1"/>
</dbReference>
<dbReference type="Gene3D" id="1.10.287.1490">
    <property type="match status" value="1"/>
</dbReference>
<gene>
    <name evidence="9" type="ORF">H8E23_18240</name>
</gene>
<evidence type="ECO:0000256" key="4">
    <source>
        <dbReference type="ARBA" id="ARBA00022989"/>
    </source>
</evidence>
<dbReference type="AlphaFoldDB" id="A0A8J6NV09"/>
<dbReference type="Proteomes" id="UP000603434">
    <property type="component" value="Unassembled WGS sequence"/>
</dbReference>
<evidence type="ECO:0000256" key="2">
    <source>
        <dbReference type="ARBA" id="ARBA00022692"/>
    </source>
</evidence>
<keyword evidence="3" id="KW-0732">Signal</keyword>
<proteinExistence type="predicted"/>
<evidence type="ECO:0000256" key="7">
    <source>
        <dbReference type="SAM" id="Phobius"/>
    </source>
</evidence>
<dbReference type="InterPro" id="IPR016476">
    <property type="entry name" value="SH3_dom_pro"/>
</dbReference>
<comment type="caution">
    <text evidence="9">The sequence shown here is derived from an EMBL/GenBank/DDBJ whole genome shotgun (WGS) entry which is preliminary data.</text>
</comment>
<dbReference type="GO" id="GO:0016020">
    <property type="term" value="C:membrane"/>
    <property type="evidence" value="ECO:0007669"/>
    <property type="project" value="UniProtKB-SubCell"/>
</dbReference>
<evidence type="ECO:0000256" key="1">
    <source>
        <dbReference type="ARBA" id="ARBA00004167"/>
    </source>
</evidence>
<evidence type="ECO:0000256" key="3">
    <source>
        <dbReference type="ARBA" id="ARBA00022729"/>
    </source>
</evidence>
<keyword evidence="2 7" id="KW-0812">Transmembrane</keyword>
<keyword evidence="6" id="KW-0175">Coiled coil</keyword>
<reference evidence="9 10" key="1">
    <citation type="submission" date="2020-08" db="EMBL/GenBank/DDBJ databases">
        <title>Bridging the membrane lipid divide: bacteria of the FCB group superphylum have the potential to synthesize archaeal ether lipids.</title>
        <authorList>
            <person name="Villanueva L."/>
            <person name="Von Meijenfeldt F.A.B."/>
            <person name="Westbye A.B."/>
            <person name="Yadav S."/>
            <person name="Hopmans E.C."/>
            <person name="Dutilh B.E."/>
            <person name="Sinninghe Damste J.S."/>
        </authorList>
    </citation>
    <scope>NUCLEOTIDE SEQUENCE [LARGE SCALE GENOMIC DNA]</scope>
    <source>
        <strain evidence="9">NIOZ-UU30</strain>
    </source>
</reference>
<keyword evidence="4 7" id="KW-1133">Transmembrane helix</keyword>
<evidence type="ECO:0000313" key="9">
    <source>
        <dbReference type="EMBL" id="MBC8363325.1"/>
    </source>
</evidence>
<evidence type="ECO:0000256" key="6">
    <source>
        <dbReference type="SAM" id="Coils"/>
    </source>
</evidence>
<evidence type="ECO:0000259" key="8">
    <source>
        <dbReference type="Pfam" id="PF08239"/>
    </source>
</evidence>